<protein>
    <submittedName>
        <fullName evidence="1">Uncharacterized protein</fullName>
    </submittedName>
</protein>
<name>A0A2P2NR59_RHIMU</name>
<accession>A0A2P2NR59</accession>
<evidence type="ECO:0000313" key="1">
    <source>
        <dbReference type="EMBL" id="MBX44904.1"/>
    </source>
</evidence>
<dbReference type="EMBL" id="GGEC01064420">
    <property type="protein sequence ID" value="MBX44904.1"/>
    <property type="molecule type" value="Transcribed_RNA"/>
</dbReference>
<reference evidence="1" key="1">
    <citation type="submission" date="2018-02" db="EMBL/GenBank/DDBJ databases">
        <title>Rhizophora mucronata_Transcriptome.</title>
        <authorList>
            <person name="Meera S.P."/>
            <person name="Sreeshan A."/>
            <person name="Augustine A."/>
        </authorList>
    </citation>
    <scope>NUCLEOTIDE SEQUENCE</scope>
    <source>
        <tissue evidence="1">Leaf</tissue>
    </source>
</reference>
<proteinExistence type="predicted"/>
<sequence>MEREIMPLGRFGWFILPVNPREYLSPKGPHQKCRENSPV</sequence>
<dbReference type="AlphaFoldDB" id="A0A2P2NR59"/>
<organism evidence="1">
    <name type="scientific">Rhizophora mucronata</name>
    <name type="common">Asiatic mangrove</name>
    <dbReference type="NCBI Taxonomy" id="61149"/>
    <lineage>
        <taxon>Eukaryota</taxon>
        <taxon>Viridiplantae</taxon>
        <taxon>Streptophyta</taxon>
        <taxon>Embryophyta</taxon>
        <taxon>Tracheophyta</taxon>
        <taxon>Spermatophyta</taxon>
        <taxon>Magnoliopsida</taxon>
        <taxon>eudicotyledons</taxon>
        <taxon>Gunneridae</taxon>
        <taxon>Pentapetalae</taxon>
        <taxon>rosids</taxon>
        <taxon>fabids</taxon>
        <taxon>Malpighiales</taxon>
        <taxon>Rhizophoraceae</taxon>
        <taxon>Rhizophora</taxon>
    </lineage>
</organism>